<name>A0AAE0W9K4_9BIVA</name>
<feature type="transmembrane region" description="Helical" evidence="6">
    <location>
        <begin position="12"/>
        <end position="31"/>
    </location>
</feature>
<evidence type="ECO:0000256" key="1">
    <source>
        <dbReference type="ARBA" id="ARBA00004141"/>
    </source>
</evidence>
<evidence type="ECO:0000256" key="6">
    <source>
        <dbReference type="SAM" id="Phobius"/>
    </source>
</evidence>
<evidence type="ECO:0000256" key="4">
    <source>
        <dbReference type="ARBA" id="ARBA00023136"/>
    </source>
</evidence>
<proteinExistence type="inferred from homology"/>
<dbReference type="PANTHER" id="PTHR31872:SF7">
    <property type="entry name" value="TRANSMEMBRANE PROTEIN 179B-LIKE"/>
    <property type="match status" value="1"/>
</dbReference>
<dbReference type="Pfam" id="PF26158">
    <property type="entry name" value="Claudin_TMEM179-179B"/>
    <property type="match status" value="1"/>
</dbReference>
<accession>A0AAE0W9K4</accession>
<dbReference type="InterPro" id="IPR059010">
    <property type="entry name" value="TMEM179-179B"/>
</dbReference>
<feature type="transmembrane region" description="Helical" evidence="6">
    <location>
        <begin position="68"/>
        <end position="91"/>
    </location>
</feature>
<dbReference type="Proteomes" id="UP001195483">
    <property type="component" value="Unassembled WGS sequence"/>
</dbReference>
<feature type="transmembrane region" description="Helical" evidence="6">
    <location>
        <begin position="103"/>
        <end position="130"/>
    </location>
</feature>
<evidence type="ECO:0000313" key="8">
    <source>
        <dbReference type="Proteomes" id="UP001195483"/>
    </source>
</evidence>
<organism evidence="7 8">
    <name type="scientific">Potamilus streckersoni</name>
    <dbReference type="NCBI Taxonomy" id="2493646"/>
    <lineage>
        <taxon>Eukaryota</taxon>
        <taxon>Metazoa</taxon>
        <taxon>Spiralia</taxon>
        <taxon>Lophotrochozoa</taxon>
        <taxon>Mollusca</taxon>
        <taxon>Bivalvia</taxon>
        <taxon>Autobranchia</taxon>
        <taxon>Heteroconchia</taxon>
        <taxon>Palaeoheterodonta</taxon>
        <taxon>Unionida</taxon>
        <taxon>Unionoidea</taxon>
        <taxon>Unionidae</taxon>
        <taxon>Ambleminae</taxon>
        <taxon>Lampsilini</taxon>
        <taxon>Potamilus</taxon>
    </lineage>
</organism>
<reference evidence="7" key="2">
    <citation type="journal article" date="2021" name="Genome Biol. Evol.">
        <title>Developing a high-quality reference genome for a parasitic bivalve with doubly uniparental inheritance (Bivalvia: Unionida).</title>
        <authorList>
            <person name="Smith C.H."/>
        </authorList>
    </citation>
    <scope>NUCLEOTIDE SEQUENCE</scope>
    <source>
        <strain evidence="7">CHS0354</strain>
        <tissue evidence="7">Mantle</tissue>
    </source>
</reference>
<dbReference type="InterPro" id="IPR029673">
    <property type="entry name" value="TMEM179"/>
</dbReference>
<dbReference type="EMBL" id="JAEAOA010000314">
    <property type="protein sequence ID" value="KAK3605492.1"/>
    <property type="molecule type" value="Genomic_DNA"/>
</dbReference>
<evidence type="ECO:0008006" key="9">
    <source>
        <dbReference type="Google" id="ProtNLM"/>
    </source>
</evidence>
<comment type="caution">
    <text evidence="7">The sequence shown here is derived from an EMBL/GenBank/DDBJ whole genome shotgun (WGS) entry which is preliminary data.</text>
</comment>
<reference evidence="7" key="3">
    <citation type="submission" date="2023-05" db="EMBL/GenBank/DDBJ databases">
        <authorList>
            <person name="Smith C.H."/>
        </authorList>
    </citation>
    <scope>NUCLEOTIDE SEQUENCE</scope>
    <source>
        <strain evidence="7">CHS0354</strain>
        <tissue evidence="7">Mantle</tissue>
    </source>
</reference>
<evidence type="ECO:0000313" key="7">
    <source>
        <dbReference type="EMBL" id="KAK3605492.1"/>
    </source>
</evidence>
<comment type="subcellular location">
    <subcellularLocation>
        <location evidence="1">Membrane</location>
        <topology evidence="1">Multi-pass membrane protein</topology>
    </subcellularLocation>
</comment>
<comment type="similarity">
    <text evidence="5">Belongs to the TMEM179 family.</text>
</comment>
<protein>
    <recommendedName>
        <fullName evidence="9">Transmembrane protein 179</fullName>
    </recommendedName>
</protein>
<reference evidence="7" key="1">
    <citation type="journal article" date="2021" name="Genome Biol. Evol.">
        <title>A High-Quality Reference Genome for a Parasitic Bivalve with Doubly Uniparental Inheritance (Bivalvia: Unionida).</title>
        <authorList>
            <person name="Smith C.H."/>
        </authorList>
    </citation>
    <scope>NUCLEOTIDE SEQUENCE</scope>
    <source>
        <strain evidence="7">CHS0354</strain>
    </source>
</reference>
<keyword evidence="3 6" id="KW-1133">Transmembrane helix</keyword>
<keyword evidence="2 6" id="KW-0812">Transmembrane</keyword>
<evidence type="ECO:0000256" key="5">
    <source>
        <dbReference type="ARBA" id="ARBA00093776"/>
    </source>
</evidence>
<feature type="transmembrane region" description="Helical" evidence="6">
    <location>
        <begin position="176"/>
        <end position="196"/>
    </location>
</feature>
<dbReference type="PANTHER" id="PTHR31872">
    <property type="entry name" value="TRANSMEMBRANE PROTEIN 179"/>
    <property type="match status" value="1"/>
</dbReference>
<gene>
    <name evidence="7" type="ORF">CHS0354_004044</name>
</gene>
<dbReference type="AlphaFoldDB" id="A0AAE0W9K4"/>
<evidence type="ECO:0000256" key="3">
    <source>
        <dbReference type="ARBA" id="ARBA00022989"/>
    </source>
</evidence>
<keyword evidence="4 6" id="KW-0472">Membrane</keyword>
<evidence type="ECO:0000256" key="2">
    <source>
        <dbReference type="ARBA" id="ARBA00022692"/>
    </source>
</evidence>
<sequence length="223" mass="25208">MGIFDIQILFQTILYFCAFITGFVISIPIGVNRIDFKGQCILYSEAELTNISRYIKRASIDTNCSFPIYLSVFVCIFYGLAVGIYNGFALYKSTKDPTIGSQMWVMPFTLVNSLVTVVMLVSSCMISIGFSTFCDSVKARGDSCNKFENTKWTNREDNTEFDSGPYFKYLTVAQTASWTSFLIWVCQVALGILRLVRNRRLRSQNMSFSDKDTKPIATVEPAD</sequence>
<keyword evidence="8" id="KW-1185">Reference proteome</keyword>